<dbReference type="InterPro" id="IPR036388">
    <property type="entry name" value="WH-like_DNA-bd_sf"/>
</dbReference>
<evidence type="ECO:0000313" key="2">
    <source>
        <dbReference type="EMBL" id="MFC5006733.1"/>
    </source>
</evidence>
<sequence length="70" mass="7747">NEVLTEQLQGALNNRIIIEQATGAVAQANNVSVDVAFELIRAYARRTRRRLSDVALRVATDVTILPVTRD</sequence>
<dbReference type="SUPFAM" id="SSF52172">
    <property type="entry name" value="CheY-like"/>
    <property type="match status" value="1"/>
</dbReference>
<feature type="domain" description="ANTAR" evidence="1">
    <location>
        <begin position="1"/>
        <end position="59"/>
    </location>
</feature>
<protein>
    <submittedName>
        <fullName evidence="2">ANTAR domain-containing protein</fullName>
    </submittedName>
</protein>
<dbReference type="RefSeq" id="WP_380127394.1">
    <property type="nucleotide sequence ID" value="NZ_JBHSIU010000106.1"/>
</dbReference>
<dbReference type="SMART" id="SM01012">
    <property type="entry name" value="ANTAR"/>
    <property type="match status" value="1"/>
</dbReference>
<organism evidence="2 3">
    <name type="scientific">Dactylosporangium cerinum</name>
    <dbReference type="NCBI Taxonomy" id="1434730"/>
    <lineage>
        <taxon>Bacteria</taxon>
        <taxon>Bacillati</taxon>
        <taxon>Actinomycetota</taxon>
        <taxon>Actinomycetes</taxon>
        <taxon>Micromonosporales</taxon>
        <taxon>Micromonosporaceae</taxon>
        <taxon>Dactylosporangium</taxon>
    </lineage>
</organism>
<dbReference type="Pfam" id="PF03861">
    <property type="entry name" value="ANTAR"/>
    <property type="match status" value="1"/>
</dbReference>
<comment type="caution">
    <text evidence="2">The sequence shown here is derived from an EMBL/GenBank/DDBJ whole genome shotgun (WGS) entry which is preliminary data.</text>
</comment>
<reference evidence="3" key="1">
    <citation type="journal article" date="2019" name="Int. J. Syst. Evol. Microbiol.">
        <title>The Global Catalogue of Microorganisms (GCM) 10K type strain sequencing project: providing services to taxonomists for standard genome sequencing and annotation.</title>
        <authorList>
            <consortium name="The Broad Institute Genomics Platform"/>
            <consortium name="The Broad Institute Genome Sequencing Center for Infectious Disease"/>
            <person name="Wu L."/>
            <person name="Ma J."/>
        </authorList>
    </citation>
    <scope>NUCLEOTIDE SEQUENCE [LARGE SCALE GENOMIC DNA]</scope>
    <source>
        <strain evidence="3">CGMCC 4.7152</strain>
    </source>
</reference>
<dbReference type="InterPro" id="IPR005561">
    <property type="entry name" value="ANTAR"/>
</dbReference>
<dbReference type="EMBL" id="JBHSIU010000106">
    <property type="protein sequence ID" value="MFC5006733.1"/>
    <property type="molecule type" value="Genomic_DNA"/>
</dbReference>
<gene>
    <name evidence="2" type="ORF">ACFPIJ_54105</name>
</gene>
<name>A0ABV9WE68_9ACTN</name>
<dbReference type="Proteomes" id="UP001595912">
    <property type="component" value="Unassembled WGS sequence"/>
</dbReference>
<proteinExistence type="predicted"/>
<dbReference type="PROSITE" id="PS50921">
    <property type="entry name" value="ANTAR"/>
    <property type="match status" value="1"/>
</dbReference>
<accession>A0ABV9WE68</accession>
<evidence type="ECO:0000259" key="1">
    <source>
        <dbReference type="PROSITE" id="PS50921"/>
    </source>
</evidence>
<keyword evidence="3" id="KW-1185">Reference proteome</keyword>
<dbReference type="InterPro" id="IPR011006">
    <property type="entry name" value="CheY-like_superfamily"/>
</dbReference>
<dbReference type="Gene3D" id="1.10.10.10">
    <property type="entry name" value="Winged helix-like DNA-binding domain superfamily/Winged helix DNA-binding domain"/>
    <property type="match status" value="1"/>
</dbReference>
<feature type="non-terminal residue" evidence="2">
    <location>
        <position position="1"/>
    </location>
</feature>
<evidence type="ECO:0000313" key="3">
    <source>
        <dbReference type="Proteomes" id="UP001595912"/>
    </source>
</evidence>